<feature type="transmembrane region" description="Helical" evidence="9">
    <location>
        <begin position="83"/>
        <end position="100"/>
    </location>
</feature>
<keyword evidence="6 9" id="KW-0378">Hydrolase</keyword>
<keyword evidence="2 9" id="KW-1003">Cell membrane</keyword>
<comment type="catalytic activity">
    <reaction evidence="9 10">
        <text>Release of signal peptides from bacterial membrane prolipoproteins. Hydrolyzes -Xaa-Yaa-Zaa-|-(S,diacylglyceryl)Cys-, in which Xaa is hydrophobic (preferably Leu), and Yaa (Ala or Ser) and Zaa (Gly or Ala) have small, neutral side chains.</text>
        <dbReference type="EC" id="3.4.23.36"/>
    </reaction>
</comment>
<sequence length="151" mass="17232">MKWWVIIVTVVLDQVSKWLVVAYLKDIGTFPIIDGVFHLHYLENRGAAFGLLQNQRLFFIITTVLIVGGILWYLIFNPQLNRLLTLALSLVVGGAIGNFIDRMMYGYVVDFFDFQFWPVFNIADSAIVIGQALLIYYIFKGQPEHQAGEVS</sequence>
<reference evidence="12 13" key="1">
    <citation type="submission" date="2024-04" db="EMBL/GenBank/DDBJ databases">
        <title>Genome sequencing and metabolic network reconstruction of aminoacids and betaine degradation by Anoxynatronum sibiricum.</title>
        <authorList>
            <person name="Detkova E.N."/>
            <person name="Boltjanskaja Y.V."/>
            <person name="Mardanov A.V."/>
            <person name="Kevbrin V."/>
        </authorList>
    </citation>
    <scope>NUCLEOTIDE SEQUENCE [LARGE SCALE GENOMIC DNA]</scope>
    <source>
        <strain evidence="12 13">Z-7981</strain>
    </source>
</reference>
<dbReference type="PRINTS" id="PR00781">
    <property type="entry name" value="LIPOSIGPTASE"/>
</dbReference>
<dbReference type="PANTHER" id="PTHR33695:SF1">
    <property type="entry name" value="LIPOPROTEIN SIGNAL PEPTIDASE"/>
    <property type="match status" value="1"/>
</dbReference>
<dbReference type="Proteomes" id="UP001407405">
    <property type="component" value="Unassembled WGS sequence"/>
</dbReference>
<evidence type="ECO:0000256" key="1">
    <source>
        <dbReference type="ARBA" id="ARBA00006139"/>
    </source>
</evidence>
<dbReference type="EMBL" id="JBCITM010000002">
    <property type="protein sequence ID" value="MEN1759505.1"/>
    <property type="molecule type" value="Genomic_DNA"/>
</dbReference>
<gene>
    <name evidence="9 12" type="primary">lspA</name>
    <name evidence="12" type="ORF">AAIG11_03370</name>
</gene>
<evidence type="ECO:0000256" key="5">
    <source>
        <dbReference type="ARBA" id="ARBA00022750"/>
    </source>
</evidence>
<evidence type="ECO:0000256" key="6">
    <source>
        <dbReference type="ARBA" id="ARBA00022801"/>
    </source>
</evidence>
<feature type="transmembrane region" description="Helical" evidence="9">
    <location>
        <begin position="57"/>
        <end position="76"/>
    </location>
</feature>
<evidence type="ECO:0000313" key="13">
    <source>
        <dbReference type="Proteomes" id="UP001407405"/>
    </source>
</evidence>
<keyword evidence="8 9" id="KW-0472">Membrane</keyword>
<comment type="subcellular location">
    <subcellularLocation>
        <location evidence="9">Cell membrane</location>
        <topology evidence="9">Multi-pass membrane protein</topology>
    </subcellularLocation>
</comment>
<dbReference type="PROSITE" id="PS00855">
    <property type="entry name" value="SPASE_II"/>
    <property type="match status" value="1"/>
</dbReference>
<comment type="caution">
    <text evidence="12">The sequence shown here is derived from an EMBL/GenBank/DDBJ whole genome shotgun (WGS) entry which is preliminary data.</text>
</comment>
<keyword evidence="3 9" id="KW-0645">Protease</keyword>
<dbReference type="EC" id="3.4.23.36" evidence="9"/>
<dbReference type="NCBIfam" id="TIGR00077">
    <property type="entry name" value="lspA"/>
    <property type="match status" value="1"/>
</dbReference>
<evidence type="ECO:0000256" key="2">
    <source>
        <dbReference type="ARBA" id="ARBA00022475"/>
    </source>
</evidence>
<dbReference type="InterPro" id="IPR001872">
    <property type="entry name" value="Peptidase_A8"/>
</dbReference>
<evidence type="ECO:0000256" key="9">
    <source>
        <dbReference type="HAMAP-Rule" id="MF_00161"/>
    </source>
</evidence>
<evidence type="ECO:0000313" key="12">
    <source>
        <dbReference type="EMBL" id="MEN1759505.1"/>
    </source>
</evidence>
<evidence type="ECO:0000256" key="8">
    <source>
        <dbReference type="ARBA" id="ARBA00023136"/>
    </source>
</evidence>
<evidence type="ECO:0000256" key="4">
    <source>
        <dbReference type="ARBA" id="ARBA00022692"/>
    </source>
</evidence>
<dbReference type="Pfam" id="PF01252">
    <property type="entry name" value="Peptidase_A8"/>
    <property type="match status" value="1"/>
</dbReference>
<dbReference type="PANTHER" id="PTHR33695">
    <property type="entry name" value="LIPOPROTEIN SIGNAL PEPTIDASE"/>
    <property type="match status" value="1"/>
</dbReference>
<comment type="caution">
    <text evidence="9">Lacks conserved residue(s) required for the propagation of feature annotation.</text>
</comment>
<comment type="pathway">
    <text evidence="9">Protein modification; lipoprotein biosynthesis (signal peptide cleavage).</text>
</comment>
<feature type="active site" evidence="9">
    <location>
        <position position="110"/>
    </location>
</feature>
<evidence type="ECO:0000256" key="3">
    <source>
        <dbReference type="ARBA" id="ARBA00022670"/>
    </source>
</evidence>
<evidence type="ECO:0000256" key="11">
    <source>
        <dbReference type="RuleBase" id="RU004181"/>
    </source>
</evidence>
<organism evidence="12 13">
    <name type="scientific">Anoxynatronum sibiricum</name>
    <dbReference type="NCBI Taxonomy" id="210623"/>
    <lineage>
        <taxon>Bacteria</taxon>
        <taxon>Bacillati</taxon>
        <taxon>Bacillota</taxon>
        <taxon>Clostridia</taxon>
        <taxon>Eubacteriales</taxon>
        <taxon>Clostridiaceae</taxon>
        <taxon>Anoxynatronum</taxon>
    </lineage>
</organism>
<evidence type="ECO:0000256" key="10">
    <source>
        <dbReference type="RuleBase" id="RU000594"/>
    </source>
</evidence>
<keyword evidence="13" id="KW-1185">Reference proteome</keyword>
<dbReference type="RefSeq" id="WP_343184852.1">
    <property type="nucleotide sequence ID" value="NZ_JBCITM010000002.1"/>
</dbReference>
<keyword evidence="7 9" id="KW-1133">Transmembrane helix</keyword>
<feature type="transmembrane region" description="Helical" evidence="9">
    <location>
        <begin position="120"/>
        <end position="139"/>
    </location>
</feature>
<accession>A0ABU9VRL5</accession>
<keyword evidence="5 9" id="KW-0064">Aspartyl protease</keyword>
<dbReference type="GO" id="GO:0004190">
    <property type="term" value="F:aspartic-type endopeptidase activity"/>
    <property type="evidence" value="ECO:0007669"/>
    <property type="project" value="UniProtKB-EC"/>
</dbReference>
<protein>
    <recommendedName>
        <fullName evidence="9">Lipoprotein signal peptidase</fullName>
        <ecNumber evidence="9">3.4.23.36</ecNumber>
    </recommendedName>
    <alternativeName>
        <fullName evidence="9">Prolipoprotein signal peptidase</fullName>
    </alternativeName>
    <alternativeName>
        <fullName evidence="9">Signal peptidase II</fullName>
        <shortName evidence="9">SPase II</shortName>
    </alternativeName>
</protein>
<comment type="similarity">
    <text evidence="1 9 11">Belongs to the peptidase A8 family.</text>
</comment>
<dbReference type="HAMAP" id="MF_00161">
    <property type="entry name" value="LspA"/>
    <property type="match status" value="1"/>
</dbReference>
<comment type="function">
    <text evidence="9 10">This protein specifically catalyzes the removal of signal peptides from prolipoproteins.</text>
</comment>
<evidence type="ECO:0000256" key="7">
    <source>
        <dbReference type="ARBA" id="ARBA00022989"/>
    </source>
</evidence>
<feature type="active site" evidence="9">
    <location>
        <position position="124"/>
    </location>
</feature>
<proteinExistence type="inferred from homology"/>
<name>A0ABU9VRL5_9CLOT</name>
<keyword evidence="4 9" id="KW-0812">Transmembrane</keyword>